<keyword evidence="3" id="KW-1185">Reference proteome</keyword>
<dbReference type="InterPro" id="IPR053187">
    <property type="entry name" value="Notoamide_regulator"/>
</dbReference>
<evidence type="ECO:0000313" key="2">
    <source>
        <dbReference type="EMBL" id="KAJ5256182.1"/>
    </source>
</evidence>
<accession>A0ABQ8W6T4</accession>
<feature type="compositionally biased region" description="Gly residues" evidence="1">
    <location>
        <begin position="20"/>
        <end position="34"/>
    </location>
</feature>
<dbReference type="EMBL" id="JAPVEB010000010">
    <property type="protein sequence ID" value="KAJ5256182.1"/>
    <property type="molecule type" value="Genomic_DNA"/>
</dbReference>
<name>A0ABQ8W6T4_PENCH</name>
<reference evidence="2 3" key="1">
    <citation type="journal article" date="2023" name="IMA Fungus">
        <title>Comparative genomic study of the Penicillium genus elucidates a diverse pangenome and 15 lateral gene transfer events.</title>
        <authorList>
            <person name="Petersen C."/>
            <person name="Sorensen T."/>
            <person name="Nielsen M.R."/>
            <person name="Sondergaard T.E."/>
            <person name="Sorensen J.L."/>
            <person name="Fitzpatrick D.A."/>
            <person name="Frisvad J.C."/>
            <person name="Nielsen K.L."/>
        </authorList>
    </citation>
    <scope>NUCLEOTIDE SEQUENCE [LARGE SCALE GENOMIC DNA]</scope>
    <source>
        <strain evidence="2 3">IBT 3361</strain>
    </source>
</reference>
<evidence type="ECO:0008006" key="4">
    <source>
        <dbReference type="Google" id="ProtNLM"/>
    </source>
</evidence>
<evidence type="ECO:0000313" key="3">
    <source>
        <dbReference type="Proteomes" id="UP001220256"/>
    </source>
</evidence>
<dbReference type="PANTHER" id="PTHR47256:SF1">
    <property type="entry name" value="ZN(II)2CYS6 TRANSCRIPTION FACTOR (EUROFUNG)"/>
    <property type="match status" value="1"/>
</dbReference>
<dbReference type="PANTHER" id="PTHR47256">
    <property type="entry name" value="ZN(II)2CYS6 TRANSCRIPTION FACTOR (EUROFUNG)-RELATED"/>
    <property type="match status" value="1"/>
</dbReference>
<dbReference type="Proteomes" id="UP001220256">
    <property type="component" value="Unassembled WGS sequence"/>
</dbReference>
<organism evidence="2 3">
    <name type="scientific">Penicillium chrysogenum</name>
    <name type="common">Penicillium notatum</name>
    <dbReference type="NCBI Taxonomy" id="5076"/>
    <lineage>
        <taxon>Eukaryota</taxon>
        <taxon>Fungi</taxon>
        <taxon>Dikarya</taxon>
        <taxon>Ascomycota</taxon>
        <taxon>Pezizomycotina</taxon>
        <taxon>Eurotiomycetes</taxon>
        <taxon>Eurotiomycetidae</taxon>
        <taxon>Eurotiales</taxon>
        <taxon>Aspergillaceae</taxon>
        <taxon>Penicillium</taxon>
        <taxon>Penicillium chrysogenum species complex</taxon>
    </lineage>
</organism>
<proteinExistence type="predicted"/>
<feature type="region of interest" description="Disordered" evidence="1">
    <location>
        <begin position="1"/>
        <end position="40"/>
    </location>
</feature>
<evidence type="ECO:0000256" key="1">
    <source>
        <dbReference type="SAM" id="MobiDB-lite"/>
    </source>
</evidence>
<sequence>MSDQPPRGYRPLAPRTRLLGGSGGDGGEGTGSPAGGCTRRKTHEASIDSLYRVSKTSDQGTTFTALPIFPYFSLSIPFCTGPPHCTECSTHGRECIFDEAADRRRKASAKRIQDQLDHFRSFVDDLIGLIRDSDGPTVQLIVNIIRSGATSGEVRDILTRLLEDDNPSDFRNPGVRDSNLNLNIAPNNNMGNYFNPSLNQP</sequence>
<comment type="caution">
    <text evidence="2">The sequence shown here is derived from an EMBL/GenBank/DDBJ whole genome shotgun (WGS) entry which is preliminary data.</text>
</comment>
<gene>
    <name evidence="2" type="ORF">N7505_011333</name>
</gene>
<protein>
    <recommendedName>
        <fullName evidence="4">Zn(2)-C6 fungal-type domain-containing protein</fullName>
    </recommendedName>
</protein>